<protein>
    <submittedName>
        <fullName evidence="2">Uncharacterized protein</fullName>
    </submittedName>
</protein>
<proteinExistence type="predicted"/>
<evidence type="ECO:0000256" key="1">
    <source>
        <dbReference type="SAM" id="MobiDB-lite"/>
    </source>
</evidence>
<feature type="region of interest" description="Disordered" evidence="1">
    <location>
        <begin position="1"/>
        <end position="59"/>
    </location>
</feature>
<organism evidence="2 3">
    <name type="scientific">Paspalum notatum var. saurae</name>
    <dbReference type="NCBI Taxonomy" id="547442"/>
    <lineage>
        <taxon>Eukaryota</taxon>
        <taxon>Viridiplantae</taxon>
        <taxon>Streptophyta</taxon>
        <taxon>Embryophyta</taxon>
        <taxon>Tracheophyta</taxon>
        <taxon>Spermatophyta</taxon>
        <taxon>Magnoliopsida</taxon>
        <taxon>Liliopsida</taxon>
        <taxon>Poales</taxon>
        <taxon>Poaceae</taxon>
        <taxon>PACMAD clade</taxon>
        <taxon>Panicoideae</taxon>
        <taxon>Andropogonodae</taxon>
        <taxon>Paspaleae</taxon>
        <taxon>Paspalinae</taxon>
        <taxon>Paspalum</taxon>
    </lineage>
</organism>
<dbReference type="EMBL" id="CP144751">
    <property type="protein sequence ID" value="WVZ83276.1"/>
    <property type="molecule type" value="Genomic_DNA"/>
</dbReference>
<accession>A0AAQ3X393</accession>
<reference evidence="2 3" key="1">
    <citation type="submission" date="2024-02" db="EMBL/GenBank/DDBJ databases">
        <title>High-quality chromosome-scale genome assembly of Pensacola bahiagrass (Paspalum notatum Flugge var. saurae).</title>
        <authorList>
            <person name="Vega J.M."/>
            <person name="Podio M."/>
            <person name="Orjuela J."/>
            <person name="Siena L.A."/>
            <person name="Pessino S.C."/>
            <person name="Combes M.C."/>
            <person name="Mariac C."/>
            <person name="Albertini E."/>
            <person name="Pupilli F."/>
            <person name="Ortiz J.P.A."/>
            <person name="Leblanc O."/>
        </authorList>
    </citation>
    <scope>NUCLEOTIDE SEQUENCE [LARGE SCALE GENOMIC DNA]</scope>
    <source>
        <strain evidence="2">R1</strain>
        <tissue evidence="2">Leaf</tissue>
    </source>
</reference>
<evidence type="ECO:0000313" key="3">
    <source>
        <dbReference type="Proteomes" id="UP001341281"/>
    </source>
</evidence>
<dbReference type="Proteomes" id="UP001341281">
    <property type="component" value="Chromosome 07"/>
</dbReference>
<evidence type="ECO:0000313" key="2">
    <source>
        <dbReference type="EMBL" id="WVZ83276.1"/>
    </source>
</evidence>
<name>A0AAQ3X393_PASNO</name>
<sequence length="246" mass="25775">MAAPRRFLAQAHYSRSSTPPRRLAPPARDGPSPPARNLAPPTGVGPASMLPARARPAAHPRAADMPLPLLLTARSFSPSPLHGDTSSSPLRQLVTLTTRQKTWDGTAACGTAPALGASPRCSRWPCGRYMTTLPFLGSGTTGPAHAYQSSRHAAAAGPGLGVDVGGGDVPVVAEHWEPGGIPLLLAAQPRAAGLPHPLLLAVPLCTATTSSHGGDRWRRRAILPKMYRKGSPFLEPPAHELSAFRH</sequence>
<gene>
    <name evidence="2" type="ORF">U9M48_030442</name>
</gene>
<dbReference type="AlphaFoldDB" id="A0AAQ3X393"/>
<keyword evidence="3" id="KW-1185">Reference proteome</keyword>